<dbReference type="KEGG" id="otk:C6570_03420"/>
<proteinExistence type="predicted"/>
<sequence>MTKDEALIDLCKTLLDDPEIVEQQGWQKLVLIDEVNDGDRGMHGYSYDLDGKCLLVAPAPRNLDKLKSLHDTMKAENPSGRGWLKCMIRISRNGEVGADFEYNDPDRWSHTPDNYQQRIAEYAAMPV</sequence>
<organism evidence="1 2">
    <name type="scientific">Ottowia oryzae</name>
    <dbReference type="NCBI Taxonomy" id="2109914"/>
    <lineage>
        <taxon>Bacteria</taxon>
        <taxon>Pseudomonadati</taxon>
        <taxon>Pseudomonadota</taxon>
        <taxon>Betaproteobacteria</taxon>
        <taxon>Burkholderiales</taxon>
        <taxon>Comamonadaceae</taxon>
        <taxon>Ottowia</taxon>
    </lineage>
</organism>
<dbReference type="EMBL" id="CP027666">
    <property type="protein sequence ID" value="AVO33409.1"/>
    <property type="molecule type" value="Genomic_DNA"/>
</dbReference>
<keyword evidence="2" id="KW-1185">Reference proteome</keyword>
<dbReference type="SUPFAM" id="SSF160424">
    <property type="entry name" value="BH3703-like"/>
    <property type="match status" value="1"/>
</dbReference>
<name>A0A2S0MBZ8_9BURK</name>
<dbReference type="AlphaFoldDB" id="A0A2S0MBZ8"/>
<reference evidence="1 2" key="1">
    <citation type="submission" date="2018-03" db="EMBL/GenBank/DDBJ databases">
        <title>Genome sequencing of Ottowia sp.</title>
        <authorList>
            <person name="Kim S.-J."/>
            <person name="Heo J."/>
            <person name="Kwon S.-W."/>
        </authorList>
    </citation>
    <scope>NUCLEOTIDE SEQUENCE [LARGE SCALE GENOMIC DNA]</scope>
    <source>
        <strain evidence="1 2">KADR8-3</strain>
    </source>
</reference>
<dbReference type="InterPro" id="IPR036170">
    <property type="entry name" value="YezG-like_sf"/>
</dbReference>
<evidence type="ECO:0000313" key="2">
    <source>
        <dbReference type="Proteomes" id="UP000239709"/>
    </source>
</evidence>
<accession>A0A2S0MBZ8</accession>
<dbReference type="OrthoDB" id="6022471at2"/>
<gene>
    <name evidence="1" type="ORF">C6570_03420</name>
</gene>
<protein>
    <submittedName>
        <fullName evidence="1">Uncharacterized protein</fullName>
    </submittedName>
</protein>
<dbReference type="Proteomes" id="UP000239709">
    <property type="component" value="Chromosome"/>
</dbReference>
<evidence type="ECO:0000313" key="1">
    <source>
        <dbReference type="EMBL" id="AVO33409.1"/>
    </source>
</evidence>
<dbReference type="RefSeq" id="WP_106701972.1">
    <property type="nucleotide sequence ID" value="NZ_CP027666.1"/>
</dbReference>